<evidence type="ECO:0000313" key="2">
    <source>
        <dbReference type="Proteomes" id="UP000526786"/>
    </source>
</evidence>
<comment type="caution">
    <text evidence="1">The sequence shown here is derived from an EMBL/GenBank/DDBJ whole genome shotgun (WGS) entry which is preliminary data.</text>
</comment>
<protein>
    <submittedName>
        <fullName evidence="1">ACT domain-containing protein</fullName>
    </submittedName>
</protein>
<gene>
    <name evidence="1" type="ORF">H2B05_05755</name>
</gene>
<feature type="non-terminal residue" evidence="1">
    <location>
        <position position="68"/>
    </location>
</feature>
<accession>A0AC60W4I5</accession>
<reference evidence="1 2" key="1">
    <citation type="journal article" date="2020" name="Appl. Environ. Microbiol.">
        <title>Genomic Characteristics of a Novel Species of Ammonia-Oxidizing Archaea from the Jiulong River Estuary.</title>
        <authorList>
            <person name="Zou D."/>
            <person name="Wan R."/>
            <person name="Han L."/>
            <person name="Xu M.N."/>
            <person name="Liu Y."/>
            <person name="Liu H."/>
            <person name="Kao S.J."/>
            <person name="Li M."/>
        </authorList>
    </citation>
    <scope>NUCLEOTIDE SEQUENCE [LARGE SCALE GENOMIC DNA]</scope>
    <source>
        <strain evidence="1">W2bin3</strain>
    </source>
</reference>
<organism evidence="1 2">
    <name type="scientific">Candidatus Nitrosomaritimum aestuariumsis</name>
    <dbReference type="NCBI Taxonomy" id="3342354"/>
    <lineage>
        <taxon>Archaea</taxon>
        <taxon>Nitrososphaerota</taxon>
        <taxon>Nitrososphaeria</taxon>
        <taxon>Nitrosopumilales</taxon>
        <taxon>Nitrosopumilaceae</taxon>
        <taxon>Candidatus Nitrosomaritimum</taxon>
    </lineage>
</organism>
<proteinExistence type="predicted"/>
<name>A0AC60W4I5_9ARCH</name>
<sequence>MRITNMSVPEIVRETITRNRSIFDCLKMDLINYTALAVKIQPEIERSLGNSVNLNTIVVAIKRFADSL</sequence>
<dbReference type="Proteomes" id="UP000526786">
    <property type="component" value="Unassembled WGS sequence"/>
</dbReference>
<evidence type="ECO:0000313" key="1">
    <source>
        <dbReference type="EMBL" id="MBA4454431.1"/>
    </source>
</evidence>
<dbReference type="EMBL" id="JACENC010000222">
    <property type="protein sequence ID" value="MBA4454431.1"/>
    <property type="molecule type" value="Genomic_DNA"/>
</dbReference>